<keyword evidence="2" id="KW-1185">Reference proteome</keyword>
<name>A0A0E3LNK1_METBA</name>
<dbReference type="KEGG" id="mby:MSBRM_1913"/>
<organism evidence="1 2">
    <name type="scientific">Methanosarcina barkeri MS</name>
    <dbReference type="NCBI Taxonomy" id="1434108"/>
    <lineage>
        <taxon>Archaea</taxon>
        <taxon>Methanobacteriati</taxon>
        <taxon>Methanobacteriota</taxon>
        <taxon>Stenosarchaea group</taxon>
        <taxon>Methanomicrobia</taxon>
        <taxon>Methanosarcinales</taxon>
        <taxon>Methanosarcinaceae</taxon>
        <taxon>Methanosarcina</taxon>
    </lineage>
</organism>
<proteinExistence type="predicted"/>
<dbReference type="HOGENOM" id="CLU_2534652_0_0_2"/>
<dbReference type="GeneID" id="24845174"/>
<dbReference type="PATRIC" id="fig|1434108.4.peg.2432"/>
<protein>
    <recommendedName>
        <fullName evidence="3">TPR-domain containing protein</fullName>
    </recommendedName>
</protein>
<evidence type="ECO:0008006" key="3">
    <source>
        <dbReference type="Google" id="ProtNLM"/>
    </source>
</evidence>
<dbReference type="RefSeq" id="WP_048117230.1">
    <property type="nucleotide sequence ID" value="NZ_CP009528.1"/>
</dbReference>
<evidence type="ECO:0000313" key="2">
    <source>
        <dbReference type="Proteomes" id="UP000033033"/>
    </source>
</evidence>
<gene>
    <name evidence="1" type="ORF">MSBRM_1913</name>
</gene>
<dbReference type="Proteomes" id="UP000033033">
    <property type="component" value="Chromosome"/>
</dbReference>
<evidence type="ECO:0000313" key="1">
    <source>
        <dbReference type="EMBL" id="AKB54911.1"/>
    </source>
</evidence>
<accession>A0A0E3LNK1</accession>
<dbReference type="AlphaFoldDB" id="A0A0E3LNK1"/>
<dbReference type="EMBL" id="CP009528">
    <property type="protein sequence ID" value="AKB54911.1"/>
    <property type="molecule type" value="Genomic_DNA"/>
</dbReference>
<sequence length="83" mass="9273">MRGLAEAENGEPELALGSYIPALRIIGKLFSEEPAKKEYQLFVDNTTAGIGKARIDLNDEEKATKYIEAVRPHIERNLQTSGW</sequence>
<reference evidence="1 2" key="1">
    <citation type="submission" date="2014-07" db="EMBL/GenBank/DDBJ databases">
        <title>Methanogenic archaea and the global carbon cycle.</title>
        <authorList>
            <person name="Henriksen J.R."/>
            <person name="Luke J."/>
            <person name="Reinhart S."/>
            <person name="Benedict M.N."/>
            <person name="Youngblut N.D."/>
            <person name="Metcalf M.E."/>
            <person name="Whitaker R.J."/>
            <person name="Metcalf W.W."/>
        </authorList>
    </citation>
    <scope>NUCLEOTIDE SEQUENCE [LARGE SCALE GENOMIC DNA]</scope>
    <source>
        <strain evidence="1 2">MS</strain>
    </source>
</reference>